<comment type="caution">
    <text evidence="2">The sequence shown here is derived from an EMBL/GenBank/DDBJ whole genome shotgun (WGS) entry which is preliminary data.</text>
</comment>
<feature type="compositionally biased region" description="Polar residues" evidence="1">
    <location>
        <begin position="389"/>
        <end position="404"/>
    </location>
</feature>
<evidence type="ECO:0000256" key="1">
    <source>
        <dbReference type="SAM" id="MobiDB-lite"/>
    </source>
</evidence>
<gene>
    <name evidence="2" type="ORF">PIIN_03041</name>
</gene>
<accession>G4TCU9</accession>
<dbReference type="AlphaFoldDB" id="G4TCU9"/>
<name>G4TCU9_SERID</name>
<dbReference type="Proteomes" id="UP000007148">
    <property type="component" value="Unassembled WGS sequence"/>
</dbReference>
<dbReference type="EMBL" id="CAFZ01000048">
    <property type="protein sequence ID" value="CCA69142.1"/>
    <property type="molecule type" value="Genomic_DNA"/>
</dbReference>
<reference evidence="2 3" key="1">
    <citation type="journal article" date="2011" name="PLoS Pathog.">
        <title>Endophytic Life Strategies Decoded by Genome and Transcriptome Analyses of the Mutualistic Root Symbiont Piriformospora indica.</title>
        <authorList>
            <person name="Zuccaro A."/>
            <person name="Lahrmann U."/>
            <person name="Guldener U."/>
            <person name="Langen G."/>
            <person name="Pfiffi S."/>
            <person name="Biedenkopf D."/>
            <person name="Wong P."/>
            <person name="Samans B."/>
            <person name="Grimm C."/>
            <person name="Basiewicz M."/>
            <person name="Murat C."/>
            <person name="Martin F."/>
            <person name="Kogel K.H."/>
        </authorList>
    </citation>
    <scope>NUCLEOTIDE SEQUENCE [LARGE SCALE GENOMIC DNA]</scope>
    <source>
        <strain evidence="2 3">DSM 11827</strain>
    </source>
</reference>
<feature type="region of interest" description="Disordered" evidence="1">
    <location>
        <begin position="350"/>
        <end position="419"/>
    </location>
</feature>
<organism evidence="2 3">
    <name type="scientific">Serendipita indica (strain DSM 11827)</name>
    <name type="common">Root endophyte fungus</name>
    <name type="synonym">Piriformospora indica</name>
    <dbReference type="NCBI Taxonomy" id="1109443"/>
    <lineage>
        <taxon>Eukaryota</taxon>
        <taxon>Fungi</taxon>
        <taxon>Dikarya</taxon>
        <taxon>Basidiomycota</taxon>
        <taxon>Agaricomycotina</taxon>
        <taxon>Agaricomycetes</taxon>
        <taxon>Sebacinales</taxon>
        <taxon>Serendipitaceae</taxon>
        <taxon>Serendipita</taxon>
    </lineage>
</organism>
<dbReference type="OrthoDB" id="3268814at2759"/>
<feature type="compositionally biased region" description="Polar residues" evidence="1">
    <location>
        <begin position="354"/>
        <end position="370"/>
    </location>
</feature>
<dbReference type="InParanoid" id="G4TCU9"/>
<feature type="region of interest" description="Disordered" evidence="1">
    <location>
        <begin position="109"/>
        <end position="135"/>
    </location>
</feature>
<dbReference type="HOGENOM" id="CLU_512022_0_0_1"/>
<sequence length="532" mass="59070">MPEPISGKYESHEQHPYIVVPSPLFDPIKSYQVQGVTNQMQANTHGADDYGIVPPGRRNQYWTHQQPYNTRFEYSYPSLSTLAADPPTEGGFYPTTCNYSYAYWNDSEDSLQGPPSRTGSISTESTNESTSTLSSMSAYSDSTELLQNACEHVVINPPSAESRFLAQEQSMYAAPPPPTQPHPVYPYLVHPSMEFHDCRGDASIIGHLPQLLTTSAVHQQPQYSNCSHHVAFGQPLPSFHHHSPIPRLRPPTPQQVNNGTGYIATTFSWSNPVEQRSQCWQPPPVTLPILHPIPRPISPRSPPAHTPSEEELASDHTAATLLPRLPALSSVQCSTNPSQSFLHPHHLDQAMSGAASNSPRRTVPKASSPTKEFRHDTPPTAPPPIVENNLRSISANSPMGTSASLEVDRPTSPRSSAHNYECMRRPWPTKFEQVFLTSEDNRLPASKRRRIYINSLEQQCNQLHETLKANGLSLAANSPPAIQKLRAKDTKSSIVRFQHEITLLRNRLTHLNTKSTKATVTHPHAKDHESPS</sequence>
<feature type="region of interest" description="Disordered" evidence="1">
    <location>
        <begin position="513"/>
        <end position="532"/>
    </location>
</feature>
<keyword evidence="3" id="KW-1185">Reference proteome</keyword>
<evidence type="ECO:0000313" key="2">
    <source>
        <dbReference type="EMBL" id="CCA69142.1"/>
    </source>
</evidence>
<proteinExistence type="predicted"/>
<evidence type="ECO:0000313" key="3">
    <source>
        <dbReference type="Proteomes" id="UP000007148"/>
    </source>
</evidence>
<feature type="compositionally biased region" description="Low complexity" evidence="1">
    <location>
        <begin position="118"/>
        <end position="135"/>
    </location>
</feature>
<feature type="region of interest" description="Disordered" evidence="1">
    <location>
        <begin position="290"/>
        <end position="315"/>
    </location>
</feature>
<feature type="compositionally biased region" description="Pro residues" evidence="1">
    <location>
        <begin position="290"/>
        <end position="305"/>
    </location>
</feature>
<protein>
    <submittedName>
        <fullName evidence="2">Uncharacterized protein</fullName>
    </submittedName>
</protein>